<evidence type="ECO:0000313" key="2">
    <source>
        <dbReference type="EMBL" id="MBD2705098.1"/>
    </source>
</evidence>
<dbReference type="AlphaFoldDB" id="A0A927GA37"/>
<accession>A0A927GA37</accession>
<evidence type="ECO:0000259" key="1">
    <source>
        <dbReference type="Pfam" id="PF13474"/>
    </source>
</evidence>
<evidence type="ECO:0000313" key="3">
    <source>
        <dbReference type="Proteomes" id="UP000598820"/>
    </source>
</evidence>
<gene>
    <name evidence="2" type="ORF">IC229_31020</name>
</gene>
<dbReference type="NCBIfam" id="TIGR02246">
    <property type="entry name" value="SgcJ/EcaC family oxidoreductase"/>
    <property type="match status" value="1"/>
</dbReference>
<dbReference type="EMBL" id="JACWZY010000044">
    <property type="protein sequence ID" value="MBD2705098.1"/>
    <property type="molecule type" value="Genomic_DNA"/>
</dbReference>
<dbReference type="Pfam" id="PF13474">
    <property type="entry name" value="SnoaL_3"/>
    <property type="match status" value="1"/>
</dbReference>
<dbReference type="SUPFAM" id="SSF54427">
    <property type="entry name" value="NTF2-like"/>
    <property type="match status" value="1"/>
</dbReference>
<organism evidence="2 3">
    <name type="scientific">Spirosoma profusum</name>
    <dbReference type="NCBI Taxonomy" id="2771354"/>
    <lineage>
        <taxon>Bacteria</taxon>
        <taxon>Pseudomonadati</taxon>
        <taxon>Bacteroidota</taxon>
        <taxon>Cytophagia</taxon>
        <taxon>Cytophagales</taxon>
        <taxon>Cytophagaceae</taxon>
        <taxon>Spirosoma</taxon>
    </lineage>
</organism>
<name>A0A927GA37_9BACT</name>
<keyword evidence="3" id="KW-1185">Reference proteome</keyword>
<dbReference type="InterPro" id="IPR032710">
    <property type="entry name" value="NTF2-like_dom_sf"/>
</dbReference>
<dbReference type="Proteomes" id="UP000598820">
    <property type="component" value="Unassembled WGS sequence"/>
</dbReference>
<feature type="domain" description="SnoaL-like" evidence="1">
    <location>
        <begin position="28"/>
        <end position="147"/>
    </location>
</feature>
<sequence>MRSYFLLLTASFVSVICVGQTAQDKASVEAVIRLFQQDFNDGSFKHAPTYTTPDWGHINPGGGIDKGRDNVLNLVRSVHQTFLKGVTMKIESMAIRFLTPDVSIGDVVHQMDDYITPDGVKHKNERQIKTYVFVKRKGKWLLAQDHNTVISTP</sequence>
<reference evidence="2" key="1">
    <citation type="submission" date="2020-09" db="EMBL/GenBank/DDBJ databases">
        <authorList>
            <person name="Kim M.K."/>
        </authorList>
    </citation>
    <scope>NUCLEOTIDE SEQUENCE</scope>
    <source>
        <strain evidence="2">BT702</strain>
    </source>
</reference>
<comment type="caution">
    <text evidence="2">The sequence shown here is derived from an EMBL/GenBank/DDBJ whole genome shotgun (WGS) entry which is preliminary data.</text>
</comment>
<dbReference type="Gene3D" id="3.10.450.50">
    <property type="match status" value="1"/>
</dbReference>
<proteinExistence type="predicted"/>
<dbReference type="InterPro" id="IPR011944">
    <property type="entry name" value="Steroid_delta5-4_isomerase"/>
</dbReference>
<dbReference type="RefSeq" id="WP_190892216.1">
    <property type="nucleotide sequence ID" value="NZ_JACWZY010000044.1"/>
</dbReference>
<dbReference type="InterPro" id="IPR037401">
    <property type="entry name" value="SnoaL-like"/>
</dbReference>
<protein>
    <submittedName>
        <fullName evidence="2">SgcJ/EcaC family oxidoreductase</fullName>
    </submittedName>
</protein>